<accession>A0A1Y1JQ98</accession>
<keyword evidence="2" id="KW-1185">Reference proteome</keyword>
<dbReference type="Proteomes" id="UP000195521">
    <property type="component" value="Unassembled WGS sequence"/>
</dbReference>
<dbReference type="EMBL" id="BDQF01000013">
    <property type="protein sequence ID" value="GAW82613.1"/>
    <property type="molecule type" value="Genomic_DNA"/>
</dbReference>
<reference evidence="2" key="1">
    <citation type="submission" date="2017-04" db="EMBL/GenBank/DDBJ databases">
        <title>Plasmodium gonderi genome.</title>
        <authorList>
            <person name="Arisue N."/>
            <person name="Honma H."/>
            <person name="Kawai S."/>
            <person name="Tougan T."/>
            <person name="Tanabe K."/>
            <person name="Horii T."/>
        </authorList>
    </citation>
    <scope>NUCLEOTIDE SEQUENCE [LARGE SCALE GENOMIC DNA]</scope>
    <source>
        <strain evidence="2">ATCC 30045</strain>
    </source>
</reference>
<dbReference type="RefSeq" id="XP_028545202.1">
    <property type="nucleotide sequence ID" value="XM_028689401.1"/>
</dbReference>
<dbReference type="AlphaFoldDB" id="A0A1Y1JQ98"/>
<comment type="caution">
    <text evidence="1">The sequence shown here is derived from an EMBL/GenBank/DDBJ whole genome shotgun (WGS) entry which is preliminary data.</text>
</comment>
<protein>
    <submittedName>
        <fullName evidence="1">Uncharacterized protein</fullName>
    </submittedName>
</protein>
<sequence>MVPTPQKLIIHYHHCSIQGVGDIFIDSINVQLFFLKKVLNCPFIHLVQEVHPFSNYGSYPYAFNTLEGNILFDVEIIDYMKNIYLFDSIEYEPYFGVINELKGILLYYLWVNDEIYNNFTKKVYESRFFYLYYVYLTRRLRRENFEKCQMTGLKNHNFNITRLKTILNILDNVLCNRDNSAHEKHDICYFDSMCFSVLSILYSIPAKLNEDLQDALLSKPSLIEFVKRLNERYKVWENEKSFLLGVTEAK</sequence>
<evidence type="ECO:0000313" key="2">
    <source>
        <dbReference type="Proteomes" id="UP000195521"/>
    </source>
</evidence>
<dbReference type="OrthoDB" id="374462at2759"/>
<gene>
    <name evidence="1" type="ORF">PGO_126110</name>
</gene>
<dbReference type="GeneID" id="39749350"/>
<name>A0A1Y1JQ98_PLAGO</name>
<proteinExistence type="predicted"/>
<dbReference type="OMA" id="EYEPYFG"/>
<evidence type="ECO:0000313" key="1">
    <source>
        <dbReference type="EMBL" id="GAW82613.1"/>
    </source>
</evidence>
<organism evidence="1 2">
    <name type="scientific">Plasmodium gonderi</name>
    <dbReference type="NCBI Taxonomy" id="77519"/>
    <lineage>
        <taxon>Eukaryota</taxon>
        <taxon>Sar</taxon>
        <taxon>Alveolata</taxon>
        <taxon>Apicomplexa</taxon>
        <taxon>Aconoidasida</taxon>
        <taxon>Haemosporida</taxon>
        <taxon>Plasmodiidae</taxon>
        <taxon>Plasmodium</taxon>
        <taxon>Plasmodium (Plasmodium)</taxon>
    </lineage>
</organism>